<evidence type="ECO:0000256" key="6">
    <source>
        <dbReference type="ARBA" id="ARBA00022970"/>
    </source>
</evidence>
<dbReference type="Gene3D" id="1.20.1740.10">
    <property type="entry name" value="Amino acid/polyamine transporter I"/>
    <property type="match status" value="1"/>
</dbReference>
<evidence type="ECO:0000256" key="3">
    <source>
        <dbReference type="ARBA" id="ARBA00022448"/>
    </source>
</evidence>
<feature type="transmembrane region" description="Helical" evidence="9">
    <location>
        <begin position="12"/>
        <end position="31"/>
    </location>
</feature>
<keyword evidence="6" id="KW-0029">Amino-acid transport</keyword>
<evidence type="ECO:0000256" key="1">
    <source>
        <dbReference type="ARBA" id="ARBA00004651"/>
    </source>
</evidence>
<dbReference type="Pfam" id="PF13520">
    <property type="entry name" value="AA_permease_2"/>
    <property type="match status" value="1"/>
</dbReference>
<evidence type="ECO:0000256" key="7">
    <source>
        <dbReference type="ARBA" id="ARBA00022989"/>
    </source>
</evidence>
<dbReference type="GO" id="GO:0005886">
    <property type="term" value="C:plasma membrane"/>
    <property type="evidence" value="ECO:0007669"/>
    <property type="project" value="UniProtKB-SubCell"/>
</dbReference>
<feature type="transmembrane region" description="Helical" evidence="9">
    <location>
        <begin position="117"/>
        <end position="141"/>
    </location>
</feature>
<feature type="transmembrane region" description="Helical" evidence="9">
    <location>
        <begin position="331"/>
        <end position="352"/>
    </location>
</feature>
<dbReference type="InterPro" id="IPR002293">
    <property type="entry name" value="AA/rel_permease1"/>
</dbReference>
<evidence type="ECO:0000256" key="4">
    <source>
        <dbReference type="ARBA" id="ARBA00022475"/>
    </source>
</evidence>
<feature type="transmembrane region" description="Helical" evidence="9">
    <location>
        <begin position="279"/>
        <end position="310"/>
    </location>
</feature>
<keyword evidence="8 9" id="KW-0472">Membrane</keyword>
<evidence type="ECO:0000313" key="11">
    <source>
        <dbReference type="Proteomes" id="UP000063308"/>
    </source>
</evidence>
<keyword evidence="5 9" id="KW-0812">Transmembrane</keyword>
<evidence type="ECO:0000256" key="8">
    <source>
        <dbReference type="ARBA" id="ARBA00023136"/>
    </source>
</evidence>
<feature type="transmembrane region" description="Helical" evidence="9">
    <location>
        <begin position="90"/>
        <end position="111"/>
    </location>
</feature>
<dbReference type="EMBL" id="AP014685">
    <property type="protein sequence ID" value="BAR59029.1"/>
    <property type="molecule type" value="Genomic_DNA"/>
</dbReference>
<dbReference type="InterPro" id="IPR004754">
    <property type="entry name" value="Amino_acid_antiprt"/>
</dbReference>
<accession>A0A0E4BSF1</accession>
<dbReference type="AlphaFoldDB" id="A0A0E4BSF1"/>
<evidence type="ECO:0000256" key="5">
    <source>
        <dbReference type="ARBA" id="ARBA00022692"/>
    </source>
</evidence>
<dbReference type="PANTHER" id="PTHR42770">
    <property type="entry name" value="AMINO ACID TRANSPORTER-RELATED"/>
    <property type="match status" value="1"/>
</dbReference>
<dbReference type="PANTHER" id="PTHR42770:SF4">
    <property type="entry name" value="ARGININE_ORNITHINE ANTIPORTER-RELATED"/>
    <property type="match status" value="1"/>
</dbReference>
<feature type="transmembrane region" description="Helical" evidence="9">
    <location>
        <begin position="153"/>
        <end position="178"/>
    </location>
</feature>
<proteinExistence type="inferred from homology"/>
<organism evidence="10 11">
    <name type="scientific">Bradyrhizobium diazoefficiens</name>
    <dbReference type="NCBI Taxonomy" id="1355477"/>
    <lineage>
        <taxon>Bacteria</taxon>
        <taxon>Pseudomonadati</taxon>
        <taxon>Pseudomonadota</taxon>
        <taxon>Alphaproteobacteria</taxon>
        <taxon>Hyphomicrobiales</taxon>
        <taxon>Nitrobacteraceae</taxon>
        <taxon>Bradyrhizobium</taxon>
    </lineage>
</organism>
<gene>
    <name evidence="10" type="ORF">NK6_5874</name>
</gene>
<feature type="transmembrane region" description="Helical" evidence="9">
    <location>
        <begin position="234"/>
        <end position="259"/>
    </location>
</feature>
<keyword evidence="7 9" id="KW-1133">Transmembrane helix</keyword>
<feature type="transmembrane region" description="Helical" evidence="9">
    <location>
        <begin position="358"/>
        <end position="381"/>
    </location>
</feature>
<dbReference type="InterPro" id="IPR050367">
    <property type="entry name" value="APC_superfamily"/>
</dbReference>
<protein>
    <submittedName>
        <fullName evidence="10">ArcD2 arginine/ornithine antiporter</fullName>
    </submittedName>
</protein>
<feature type="transmembrane region" description="Helical" evidence="9">
    <location>
        <begin position="37"/>
        <end position="59"/>
    </location>
</feature>
<keyword evidence="4" id="KW-1003">Cell membrane</keyword>
<comment type="similarity">
    <text evidence="2">Belongs to the amino acid-polyamine-organocation (APC) superfamily. Basic amino acid/polyamine antiporter (APA) (TC 2.A.3.2) family.</text>
</comment>
<dbReference type="GO" id="GO:0022857">
    <property type="term" value="F:transmembrane transporter activity"/>
    <property type="evidence" value="ECO:0007669"/>
    <property type="project" value="InterPro"/>
</dbReference>
<keyword evidence="3" id="KW-0813">Transport</keyword>
<sequence>MTGTPSIQKLSLFALTAMVVGSMVGSGIFSLPRTFGIATGPFGAIFAWCIAGGGMYTLARVFQALAERKPELDAGVYAYAKEGFGDYPGFLSAFGYWIGSCIGNVSYWVLIKSTLGAFFPVFGDGNTVTAIIVASIGIWLFHFMILRGVQQAAAINTIVTVAKIVPILVFIVILIVSFNADMFRGNFWGGEGMPDKGLFEQIRATMLVTVFVFLGIEGASVYSRYAKERAHVGAATLLGFAIVTSLMVLVTMLPYAVLLRAEIAGMRQPSMATVLEAVVGHWGAIFVSIGLLVSVLGAYLAWSLICAEVLSAAGRTRDMPALFGTENANKVPAAALSLTNVIVQLFVISTYWSQDAFALMLNLTSVMSLIPFFLVAAYGLLLVRRGETYEKSGSERTRDTIFAGIAVIYTLFLIYSAGMKFLLLSLILYAPGTALYFWARLEQKARVFTAVEWGIFIAAAVGAAVGIHGLATGYITI</sequence>
<dbReference type="PIRSF" id="PIRSF006060">
    <property type="entry name" value="AA_transporter"/>
    <property type="match status" value="1"/>
</dbReference>
<name>A0A0E4BSF1_9BRAD</name>
<feature type="transmembrane region" description="Helical" evidence="9">
    <location>
        <begin position="202"/>
        <end position="222"/>
    </location>
</feature>
<evidence type="ECO:0000313" key="10">
    <source>
        <dbReference type="EMBL" id="BAR59029.1"/>
    </source>
</evidence>
<dbReference type="Proteomes" id="UP000063308">
    <property type="component" value="Chromosome"/>
</dbReference>
<feature type="transmembrane region" description="Helical" evidence="9">
    <location>
        <begin position="453"/>
        <end position="475"/>
    </location>
</feature>
<evidence type="ECO:0000256" key="2">
    <source>
        <dbReference type="ARBA" id="ARBA00008220"/>
    </source>
</evidence>
<evidence type="ECO:0000256" key="9">
    <source>
        <dbReference type="SAM" id="Phobius"/>
    </source>
</evidence>
<dbReference type="NCBIfam" id="TIGR00905">
    <property type="entry name" value="2A0302"/>
    <property type="match status" value="1"/>
</dbReference>
<dbReference type="RefSeq" id="WP_060910613.1">
    <property type="nucleotide sequence ID" value="NZ_JAFCKD010000182.1"/>
</dbReference>
<reference evidence="10 11" key="1">
    <citation type="submission" date="2014-11" db="EMBL/GenBank/DDBJ databases">
        <title>Symbiosis island explosion on the genome of extra-slow-growing strains of soybean bradyrhizobia with massive insertion sequences.</title>
        <authorList>
            <person name="Iida T."/>
            <person name="Minamisawa K."/>
        </authorList>
    </citation>
    <scope>NUCLEOTIDE SEQUENCE [LARGE SCALE GENOMIC DNA]</scope>
    <source>
        <strain evidence="10 11">NK6</strain>
    </source>
</reference>
<dbReference type="GO" id="GO:0006865">
    <property type="term" value="P:amino acid transport"/>
    <property type="evidence" value="ECO:0007669"/>
    <property type="project" value="UniProtKB-KW"/>
</dbReference>
<feature type="transmembrane region" description="Helical" evidence="9">
    <location>
        <begin position="423"/>
        <end position="441"/>
    </location>
</feature>
<feature type="transmembrane region" description="Helical" evidence="9">
    <location>
        <begin position="401"/>
        <end position="417"/>
    </location>
</feature>
<comment type="subcellular location">
    <subcellularLocation>
        <location evidence="1">Cell membrane</location>
        <topology evidence="1">Multi-pass membrane protein</topology>
    </subcellularLocation>
</comment>